<dbReference type="AlphaFoldDB" id="A0A411YXP5"/>
<comment type="subcellular location">
    <subcellularLocation>
        <location evidence="1">Bacterial flagellum basal body</location>
    </subcellularLocation>
</comment>
<dbReference type="EMBL" id="QWEY01000015">
    <property type="protein sequence ID" value="RGP35513.1"/>
    <property type="molecule type" value="Genomic_DNA"/>
</dbReference>
<dbReference type="Pfam" id="PF00460">
    <property type="entry name" value="Flg_bb_rod"/>
    <property type="match status" value="1"/>
</dbReference>
<evidence type="ECO:0000313" key="3">
    <source>
        <dbReference type="EMBL" id="RGP35513.1"/>
    </source>
</evidence>
<gene>
    <name evidence="3" type="ORF">D1012_19605</name>
</gene>
<evidence type="ECO:0000256" key="1">
    <source>
        <dbReference type="ARBA" id="ARBA00004117"/>
    </source>
</evidence>
<dbReference type="GO" id="GO:0009425">
    <property type="term" value="C:bacterial-type flagellum basal body"/>
    <property type="evidence" value="ECO:0007669"/>
    <property type="project" value="UniProtKB-SubCell"/>
</dbReference>
<protein>
    <submittedName>
        <fullName evidence="3">FlgB family protein</fullName>
    </submittedName>
</protein>
<dbReference type="InterPro" id="IPR001444">
    <property type="entry name" value="Flag_bb_rod_N"/>
</dbReference>
<sequence length="126" mass="13579">MFEKLGLTRMAQALAAHAGSRVEVVARNVANADTPGFRAMDMPAFASMYEDDGFSLRGTRVGHIVNERSLSSSPVMSGSGMTPNGNDVSLDQQMMKAIEARQSHEMALAVYRSTSAIIRTSLGRNN</sequence>
<proteinExistence type="predicted"/>
<evidence type="ECO:0000259" key="2">
    <source>
        <dbReference type="Pfam" id="PF00460"/>
    </source>
</evidence>
<keyword evidence="4" id="KW-1185">Reference proteome</keyword>
<dbReference type="Proteomes" id="UP000284547">
    <property type="component" value="Unassembled WGS sequence"/>
</dbReference>
<comment type="caution">
    <text evidence="3">The sequence shown here is derived from an EMBL/GenBank/DDBJ whole genome shotgun (WGS) entry which is preliminary data.</text>
</comment>
<feature type="domain" description="Flagellar basal body rod protein N-terminal" evidence="2">
    <location>
        <begin position="20"/>
        <end position="38"/>
    </location>
</feature>
<name>A0A411YXP5_9RHOB</name>
<dbReference type="OrthoDB" id="9788334at2"/>
<accession>A0A411YXP5</accession>
<evidence type="ECO:0000313" key="4">
    <source>
        <dbReference type="Proteomes" id="UP000284547"/>
    </source>
</evidence>
<organism evidence="3 4">
    <name type="scientific">Pseudotabrizicola alkalilacus</name>
    <dbReference type="NCBI Taxonomy" id="2305252"/>
    <lineage>
        <taxon>Bacteria</taxon>
        <taxon>Pseudomonadati</taxon>
        <taxon>Pseudomonadota</taxon>
        <taxon>Alphaproteobacteria</taxon>
        <taxon>Rhodobacterales</taxon>
        <taxon>Paracoccaceae</taxon>
        <taxon>Pseudotabrizicola</taxon>
    </lineage>
</organism>
<dbReference type="NCBIfam" id="NF009270">
    <property type="entry name" value="PRK12627.1"/>
    <property type="match status" value="1"/>
</dbReference>
<reference evidence="3 4" key="1">
    <citation type="submission" date="2018-08" db="EMBL/GenBank/DDBJ databases">
        <title>Flavobacterium tibetense sp. nov., isolated from a wetland YonghuCo on Tibetan Plateau.</title>
        <authorList>
            <person name="Phurbu D."/>
            <person name="Lu H."/>
            <person name="Xing P."/>
        </authorList>
    </citation>
    <scope>NUCLEOTIDE SEQUENCE [LARGE SCALE GENOMIC DNA]</scope>
    <source>
        <strain evidence="3 4">DJC</strain>
    </source>
</reference>